<dbReference type="RefSeq" id="WP_066638007.1">
    <property type="nucleotide sequence ID" value="NZ_CP014989.1"/>
</dbReference>
<sequence length="146" mass="14808">MRFNWMAILGGLVGGVLAGLVAVYATTQVLPGDAGELTTSLMVWSGVVAAVGGVLGVVGGWFVNARRSRGLGGIAAITTLLATLAGTYAWSRSDSVPERAWPYVVGVVLMLGAGLLLLAAVCGLTAALLRPQSLDDEMPSAPGAQL</sequence>
<feature type="transmembrane region" description="Helical" evidence="1">
    <location>
        <begin position="70"/>
        <end position="91"/>
    </location>
</feature>
<accession>A0A1B1NBE6</accession>
<organism evidence="2 3">
    <name type="scientific">Serinicoccus hydrothermalis</name>
    <dbReference type="NCBI Taxonomy" id="1758689"/>
    <lineage>
        <taxon>Bacteria</taxon>
        <taxon>Bacillati</taxon>
        <taxon>Actinomycetota</taxon>
        <taxon>Actinomycetes</taxon>
        <taxon>Micrococcales</taxon>
        <taxon>Ornithinimicrobiaceae</taxon>
        <taxon>Serinicoccus</taxon>
    </lineage>
</organism>
<dbReference type="EMBL" id="CP014989">
    <property type="protein sequence ID" value="ANS78759.1"/>
    <property type="molecule type" value="Genomic_DNA"/>
</dbReference>
<protein>
    <submittedName>
        <fullName evidence="2">Uncharacterized protein</fullName>
    </submittedName>
</protein>
<evidence type="ECO:0000313" key="3">
    <source>
        <dbReference type="Proteomes" id="UP000092482"/>
    </source>
</evidence>
<keyword evidence="1" id="KW-0472">Membrane</keyword>
<reference evidence="2 3" key="1">
    <citation type="submission" date="2016-03" db="EMBL/GenBank/DDBJ databases">
        <title>Shallow-sea hydrothermal system.</title>
        <authorList>
            <person name="Tang K."/>
        </authorList>
    </citation>
    <scope>NUCLEOTIDE SEQUENCE [LARGE SCALE GENOMIC DNA]</scope>
    <source>
        <strain evidence="2 3">JLT9</strain>
    </source>
</reference>
<dbReference type="Proteomes" id="UP000092482">
    <property type="component" value="Chromosome"/>
</dbReference>
<feature type="transmembrane region" description="Helical" evidence="1">
    <location>
        <begin position="103"/>
        <end position="129"/>
    </location>
</feature>
<keyword evidence="1" id="KW-0812">Transmembrane</keyword>
<evidence type="ECO:0000313" key="2">
    <source>
        <dbReference type="EMBL" id="ANS78759.1"/>
    </source>
</evidence>
<proteinExistence type="predicted"/>
<keyword evidence="1" id="KW-1133">Transmembrane helix</keyword>
<dbReference type="STRING" id="1758689.SGUI_1363"/>
<feature type="transmembrane region" description="Helical" evidence="1">
    <location>
        <begin position="41"/>
        <end position="63"/>
    </location>
</feature>
<evidence type="ECO:0000256" key="1">
    <source>
        <dbReference type="SAM" id="Phobius"/>
    </source>
</evidence>
<name>A0A1B1NBE6_9MICO</name>
<dbReference type="KEGG" id="serj:SGUI_1363"/>
<keyword evidence="3" id="KW-1185">Reference proteome</keyword>
<dbReference type="AlphaFoldDB" id="A0A1B1NBE6"/>
<gene>
    <name evidence="2" type="ORF">SGUI_1363</name>
</gene>